<keyword evidence="3" id="KW-1185">Reference proteome</keyword>
<dbReference type="STRING" id="888741.HMPREF9098_0085"/>
<dbReference type="InterPro" id="IPR013740">
    <property type="entry name" value="Redoxin"/>
</dbReference>
<dbReference type="PANTHER" id="PTHR42852:SF17">
    <property type="entry name" value="THIOREDOXIN-LIKE PROTEIN HI_1115"/>
    <property type="match status" value="1"/>
</dbReference>
<accession>F0EW51</accession>
<dbReference type="Proteomes" id="UP000004088">
    <property type="component" value="Unassembled WGS sequence"/>
</dbReference>
<evidence type="ECO:0000313" key="2">
    <source>
        <dbReference type="EMBL" id="EGC18423.1"/>
    </source>
</evidence>
<evidence type="ECO:0000259" key="1">
    <source>
        <dbReference type="PROSITE" id="PS51352"/>
    </source>
</evidence>
<protein>
    <submittedName>
        <fullName evidence="2">Antioxidant, AhpC/TSA family</fullName>
        <ecNumber evidence="2">1.11.1.15</ecNumber>
    </submittedName>
</protein>
<dbReference type="PANTHER" id="PTHR42852">
    <property type="entry name" value="THIOL:DISULFIDE INTERCHANGE PROTEIN DSBE"/>
    <property type="match status" value="1"/>
</dbReference>
<dbReference type="InterPro" id="IPR013766">
    <property type="entry name" value="Thioredoxin_domain"/>
</dbReference>
<dbReference type="PROSITE" id="PS51352">
    <property type="entry name" value="THIOREDOXIN_2"/>
    <property type="match status" value="1"/>
</dbReference>
<name>F0EW51_9NEIS</name>
<organism evidence="2 3">
    <name type="scientific">Kingella denitrificans ATCC 33394</name>
    <dbReference type="NCBI Taxonomy" id="888741"/>
    <lineage>
        <taxon>Bacteria</taxon>
        <taxon>Pseudomonadati</taxon>
        <taxon>Pseudomonadota</taxon>
        <taxon>Betaproteobacteria</taxon>
        <taxon>Neisseriales</taxon>
        <taxon>Neisseriaceae</taxon>
        <taxon>Kingella</taxon>
    </lineage>
</organism>
<dbReference type="AlphaFoldDB" id="F0EW51"/>
<reference evidence="2 3" key="1">
    <citation type="submission" date="2011-01" db="EMBL/GenBank/DDBJ databases">
        <authorList>
            <person name="Muzny D."/>
            <person name="Qin X."/>
            <person name="Deng J."/>
            <person name="Jiang H."/>
            <person name="Liu Y."/>
            <person name="Qu J."/>
            <person name="Song X.-Z."/>
            <person name="Zhang L."/>
            <person name="Thornton R."/>
            <person name="Coyle M."/>
            <person name="Francisco L."/>
            <person name="Jackson L."/>
            <person name="Javaid M."/>
            <person name="Korchina V."/>
            <person name="Kovar C."/>
            <person name="Mata R."/>
            <person name="Mathew T."/>
            <person name="Ngo R."/>
            <person name="Nguyen L."/>
            <person name="Nguyen N."/>
            <person name="Okwuonu G."/>
            <person name="Ongeri F."/>
            <person name="Pham C."/>
            <person name="Simmons D."/>
            <person name="Wilczek-Boney K."/>
            <person name="Hale W."/>
            <person name="Jakkamsetti A."/>
            <person name="Pham P."/>
            <person name="Ruth R."/>
            <person name="San Lucas F."/>
            <person name="Warren J."/>
            <person name="Zhang J."/>
            <person name="Zhao Z."/>
            <person name="Zhou C."/>
            <person name="Zhu D."/>
            <person name="Lee S."/>
            <person name="Bess C."/>
            <person name="Blankenburg K."/>
            <person name="Forbes L."/>
            <person name="Fu Q."/>
            <person name="Gubbala S."/>
            <person name="Hirani K."/>
            <person name="Jayaseelan J.C."/>
            <person name="Lara F."/>
            <person name="Munidasa M."/>
            <person name="Palculict T."/>
            <person name="Patil S."/>
            <person name="Pu L.-L."/>
            <person name="Saada N."/>
            <person name="Tang L."/>
            <person name="Weissenberger G."/>
            <person name="Zhu Y."/>
            <person name="Hemphill L."/>
            <person name="Shang Y."/>
            <person name="Youmans B."/>
            <person name="Ayvaz T."/>
            <person name="Ross M."/>
            <person name="Santibanez J."/>
            <person name="Aqrawi P."/>
            <person name="Gross S."/>
            <person name="Joshi V."/>
            <person name="Fowler G."/>
            <person name="Nazareth L."/>
            <person name="Reid J."/>
            <person name="Worley K."/>
            <person name="Petrosino J."/>
            <person name="Highlander S."/>
            <person name="Gibbs R."/>
        </authorList>
    </citation>
    <scope>NUCLEOTIDE SEQUENCE [LARGE SCALE GENOMIC DNA]</scope>
    <source>
        <strain evidence="2 3">ATCC 33394</strain>
    </source>
</reference>
<dbReference type="Gene3D" id="3.40.30.10">
    <property type="entry name" value="Glutaredoxin"/>
    <property type="match status" value="1"/>
</dbReference>
<keyword evidence="2" id="KW-0575">Peroxidase</keyword>
<evidence type="ECO:0000313" key="3">
    <source>
        <dbReference type="Proteomes" id="UP000004088"/>
    </source>
</evidence>
<dbReference type="CDD" id="cd03011">
    <property type="entry name" value="TlpA_like_ScsD_MtbDsbE"/>
    <property type="match status" value="1"/>
</dbReference>
<dbReference type="SUPFAM" id="SSF52833">
    <property type="entry name" value="Thioredoxin-like"/>
    <property type="match status" value="1"/>
</dbReference>
<comment type="caution">
    <text evidence="2">The sequence shown here is derived from an EMBL/GenBank/DDBJ whole genome shotgun (WGS) entry which is preliminary data.</text>
</comment>
<dbReference type="InterPro" id="IPR050553">
    <property type="entry name" value="Thioredoxin_ResA/DsbE_sf"/>
</dbReference>
<dbReference type="GO" id="GO:0004601">
    <property type="term" value="F:peroxidase activity"/>
    <property type="evidence" value="ECO:0007669"/>
    <property type="project" value="UniProtKB-KW"/>
</dbReference>
<keyword evidence="2" id="KW-0560">Oxidoreductase</keyword>
<proteinExistence type="predicted"/>
<dbReference type="EC" id="1.11.1.15" evidence="2"/>
<dbReference type="Pfam" id="PF08534">
    <property type="entry name" value="Redoxin"/>
    <property type="match status" value="1"/>
</dbReference>
<sequence length="180" mass="20420">MKMDGTRKWAAFWQRPMVKRGLKIAQLLLTVAVLSVLVDYWRAPVASVQAAFTAFQTEKQPAPVSLAQLSRERTLVLYFWGSWCGICRHTSPIIQRLHEDGVPVLGVALRSGSRQEVRDYLQQHHWTFDTLNDEHGDWSQAWQVKVTPTIVLVRQGKVIHSTTGLASYWGLKLRVALADA</sequence>
<dbReference type="InterPro" id="IPR036249">
    <property type="entry name" value="Thioredoxin-like_sf"/>
</dbReference>
<feature type="domain" description="Thioredoxin" evidence="1">
    <location>
        <begin position="43"/>
        <end position="180"/>
    </location>
</feature>
<dbReference type="HOGENOM" id="CLU_042529_10_1_4"/>
<gene>
    <name evidence="2" type="ORF">HMPREF9098_0085</name>
</gene>
<dbReference type="EMBL" id="AEWV01000003">
    <property type="protein sequence ID" value="EGC18423.1"/>
    <property type="molecule type" value="Genomic_DNA"/>
</dbReference>